<sequence>MEPSPKRTNGMELPNLTNEDAELIRELTAELEEILATEPLVLNRETLKVAPWQSFGVADHDAANPAPNGGGIGAVGGGGVVGVGGGVGGAGVGGGAGANRH</sequence>
<name>E9GGX9_DAPPU</name>
<organism evidence="1 2">
    <name type="scientific">Daphnia pulex</name>
    <name type="common">Water flea</name>
    <dbReference type="NCBI Taxonomy" id="6669"/>
    <lineage>
        <taxon>Eukaryota</taxon>
        <taxon>Metazoa</taxon>
        <taxon>Ecdysozoa</taxon>
        <taxon>Arthropoda</taxon>
        <taxon>Crustacea</taxon>
        <taxon>Branchiopoda</taxon>
        <taxon>Diplostraca</taxon>
        <taxon>Cladocera</taxon>
        <taxon>Anomopoda</taxon>
        <taxon>Daphniidae</taxon>
        <taxon>Daphnia</taxon>
    </lineage>
</organism>
<gene>
    <name evidence="1" type="ORF">DAPPUDRAFT_242548</name>
</gene>
<dbReference type="KEGG" id="dpx:DAPPUDRAFT_242548"/>
<accession>E9GGX9</accession>
<reference evidence="1 2" key="1">
    <citation type="journal article" date="2011" name="Science">
        <title>The ecoresponsive genome of Daphnia pulex.</title>
        <authorList>
            <person name="Colbourne J.K."/>
            <person name="Pfrender M.E."/>
            <person name="Gilbert D."/>
            <person name="Thomas W.K."/>
            <person name="Tucker A."/>
            <person name="Oakley T.H."/>
            <person name="Tokishita S."/>
            <person name="Aerts A."/>
            <person name="Arnold G.J."/>
            <person name="Basu M.K."/>
            <person name="Bauer D.J."/>
            <person name="Caceres C.E."/>
            <person name="Carmel L."/>
            <person name="Casola C."/>
            <person name="Choi J.H."/>
            <person name="Detter J.C."/>
            <person name="Dong Q."/>
            <person name="Dusheyko S."/>
            <person name="Eads B.D."/>
            <person name="Frohlich T."/>
            <person name="Geiler-Samerotte K.A."/>
            <person name="Gerlach D."/>
            <person name="Hatcher P."/>
            <person name="Jogdeo S."/>
            <person name="Krijgsveld J."/>
            <person name="Kriventseva E.V."/>
            <person name="Kultz D."/>
            <person name="Laforsch C."/>
            <person name="Lindquist E."/>
            <person name="Lopez J."/>
            <person name="Manak J.R."/>
            <person name="Muller J."/>
            <person name="Pangilinan J."/>
            <person name="Patwardhan R.P."/>
            <person name="Pitluck S."/>
            <person name="Pritham E.J."/>
            <person name="Rechtsteiner A."/>
            <person name="Rho M."/>
            <person name="Rogozin I.B."/>
            <person name="Sakarya O."/>
            <person name="Salamov A."/>
            <person name="Schaack S."/>
            <person name="Shapiro H."/>
            <person name="Shiga Y."/>
            <person name="Skalitzky C."/>
            <person name="Smith Z."/>
            <person name="Souvorov A."/>
            <person name="Sung W."/>
            <person name="Tang Z."/>
            <person name="Tsuchiya D."/>
            <person name="Tu H."/>
            <person name="Vos H."/>
            <person name="Wang M."/>
            <person name="Wolf Y.I."/>
            <person name="Yamagata H."/>
            <person name="Yamada T."/>
            <person name="Ye Y."/>
            <person name="Shaw J.R."/>
            <person name="Andrews J."/>
            <person name="Crease T.J."/>
            <person name="Tang H."/>
            <person name="Lucas S.M."/>
            <person name="Robertson H.M."/>
            <person name="Bork P."/>
            <person name="Koonin E.V."/>
            <person name="Zdobnov E.M."/>
            <person name="Grigoriev I.V."/>
            <person name="Lynch M."/>
            <person name="Boore J.L."/>
        </authorList>
    </citation>
    <scope>NUCLEOTIDE SEQUENCE [LARGE SCALE GENOMIC DNA]</scope>
</reference>
<keyword evidence="2" id="KW-1185">Reference proteome</keyword>
<proteinExistence type="predicted"/>
<evidence type="ECO:0000313" key="2">
    <source>
        <dbReference type="Proteomes" id="UP000000305"/>
    </source>
</evidence>
<protein>
    <submittedName>
        <fullName evidence="1">Uncharacterized protein</fullName>
    </submittedName>
</protein>
<dbReference type="Proteomes" id="UP000000305">
    <property type="component" value="Unassembled WGS sequence"/>
</dbReference>
<dbReference type="EMBL" id="GL732544">
    <property type="protein sequence ID" value="EFX81104.1"/>
    <property type="molecule type" value="Genomic_DNA"/>
</dbReference>
<dbReference type="AlphaFoldDB" id="E9GGX9"/>
<dbReference type="HOGENOM" id="CLU_2294439_0_0_1"/>
<dbReference type="InParanoid" id="E9GGX9"/>
<evidence type="ECO:0000313" key="1">
    <source>
        <dbReference type="EMBL" id="EFX81104.1"/>
    </source>
</evidence>